<proteinExistence type="inferred from homology"/>
<dbReference type="SUPFAM" id="SSF55961">
    <property type="entry name" value="Bet v1-like"/>
    <property type="match status" value="1"/>
</dbReference>
<dbReference type="InterPro" id="IPR023393">
    <property type="entry name" value="START-like_dom_sf"/>
</dbReference>
<sequence>MQTANEIALEKVYNAPIALVWAAITQEQHMRNWYFDFKGQFQLTTGHTFDWYAGDLKDKQWLHRGEMLEIIPNKKLVHTWTYPGYSGKAIAYWELSEVDAATTKLNFRFEFAEPFDANQPSLVRGNFVNGWNELILNSLEQYLNKQ</sequence>
<dbReference type="KEGG" id="lacs:H4075_00800"/>
<organism evidence="3 4">
    <name type="scientific">Lacibacter sediminis</name>
    <dbReference type="NCBI Taxonomy" id="2760713"/>
    <lineage>
        <taxon>Bacteria</taxon>
        <taxon>Pseudomonadati</taxon>
        <taxon>Bacteroidota</taxon>
        <taxon>Chitinophagia</taxon>
        <taxon>Chitinophagales</taxon>
        <taxon>Chitinophagaceae</taxon>
        <taxon>Lacibacter</taxon>
    </lineage>
</organism>
<evidence type="ECO:0000313" key="3">
    <source>
        <dbReference type="EMBL" id="QNA44767.1"/>
    </source>
</evidence>
<dbReference type="CDD" id="cd07814">
    <property type="entry name" value="SRPBCC_CalC_Aha1-like"/>
    <property type="match status" value="1"/>
</dbReference>
<dbReference type="AlphaFoldDB" id="A0A7G5XH14"/>
<reference evidence="4" key="1">
    <citation type="submission" date="2020-08" db="EMBL/GenBank/DDBJ databases">
        <title>Lacibacter sp. S13-6-6 genome sequencing.</title>
        <authorList>
            <person name="Jin L."/>
        </authorList>
    </citation>
    <scope>NUCLEOTIDE SEQUENCE [LARGE SCALE GENOMIC DNA]</scope>
    <source>
        <strain evidence="4">S13-6-6</strain>
    </source>
</reference>
<feature type="domain" description="Activator of Hsp90 ATPase homologue 1/2-like C-terminal" evidence="2">
    <location>
        <begin position="14"/>
        <end position="143"/>
    </location>
</feature>
<keyword evidence="4" id="KW-1185">Reference proteome</keyword>
<dbReference type="RefSeq" id="WP_182803239.1">
    <property type="nucleotide sequence ID" value="NZ_CP060007.1"/>
</dbReference>
<gene>
    <name evidence="3" type="ORF">H4075_00800</name>
</gene>
<protein>
    <submittedName>
        <fullName evidence="3">SRPBCC domain-containing protein</fullName>
    </submittedName>
</protein>
<dbReference type="Pfam" id="PF08327">
    <property type="entry name" value="AHSA1"/>
    <property type="match status" value="1"/>
</dbReference>
<comment type="similarity">
    <text evidence="1">Belongs to the AHA1 family.</text>
</comment>
<name>A0A7G5XH14_9BACT</name>
<evidence type="ECO:0000259" key="2">
    <source>
        <dbReference type="Pfam" id="PF08327"/>
    </source>
</evidence>
<evidence type="ECO:0000313" key="4">
    <source>
        <dbReference type="Proteomes" id="UP000515344"/>
    </source>
</evidence>
<accession>A0A7G5XH14</accession>
<dbReference type="Gene3D" id="3.30.530.20">
    <property type="match status" value="1"/>
</dbReference>
<dbReference type="Proteomes" id="UP000515344">
    <property type="component" value="Chromosome"/>
</dbReference>
<dbReference type="InterPro" id="IPR013538">
    <property type="entry name" value="ASHA1/2-like_C"/>
</dbReference>
<dbReference type="EMBL" id="CP060007">
    <property type="protein sequence ID" value="QNA44767.1"/>
    <property type="molecule type" value="Genomic_DNA"/>
</dbReference>
<evidence type="ECO:0000256" key="1">
    <source>
        <dbReference type="ARBA" id="ARBA00006817"/>
    </source>
</evidence>